<keyword evidence="6" id="KW-1185">Reference proteome</keyword>
<dbReference type="AlphaFoldDB" id="A0A0K8J4J0"/>
<evidence type="ECO:0000256" key="2">
    <source>
        <dbReference type="ARBA" id="ARBA00022801"/>
    </source>
</evidence>
<dbReference type="Proteomes" id="UP000196053">
    <property type="component" value="Chromosome I"/>
</dbReference>
<keyword evidence="2" id="KW-0378">Hydrolase</keyword>
<dbReference type="RefSeq" id="WP_058257609.1">
    <property type="nucleotide sequence ID" value="NZ_DUPS01000048.1"/>
</dbReference>
<evidence type="ECO:0000256" key="1">
    <source>
        <dbReference type="ARBA" id="ARBA00022723"/>
    </source>
</evidence>
<name>A0A0K8J4J0_9FIRM</name>
<feature type="domain" description="Calcineurin-like phosphoesterase" evidence="4">
    <location>
        <begin position="55"/>
        <end position="226"/>
    </location>
</feature>
<evidence type="ECO:0000313" key="5">
    <source>
        <dbReference type="EMBL" id="CUH92223.1"/>
    </source>
</evidence>
<keyword evidence="1" id="KW-0479">Metal-binding</keyword>
<dbReference type="InterPro" id="IPR029052">
    <property type="entry name" value="Metallo-depent_PP-like"/>
</dbReference>
<dbReference type="EMBL" id="LN879430">
    <property type="protein sequence ID" value="CUH92223.1"/>
    <property type="molecule type" value="Genomic_DNA"/>
</dbReference>
<keyword evidence="3" id="KW-0812">Transmembrane</keyword>
<dbReference type="SUPFAM" id="SSF56300">
    <property type="entry name" value="Metallo-dependent phosphatases"/>
    <property type="match status" value="1"/>
</dbReference>
<dbReference type="InterPro" id="IPR051158">
    <property type="entry name" value="Metallophosphoesterase_sf"/>
</dbReference>
<dbReference type="KEGG" id="hsd:SD1D_0675"/>
<dbReference type="PANTHER" id="PTHR31302:SF31">
    <property type="entry name" value="PHOSPHODIESTERASE YAEI"/>
    <property type="match status" value="1"/>
</dbReference>
<accession>A0A0K8J4J0</accession>
<keyword evidence="3" id="KW-0472">Membrane</keyword>
<organism evidence="5 6">
    <name type="scientific">Herbinix luporum</name>
    <dbReference type="NCBI Taxonomy" id="1679721"/>
    <lineage>
        <taxon>Bacteria</taxon>
        <taxon>Bacillati</taxon>
        <taxon>Bacillota</taxon>
        <taxon>Clostridia</taxon>
        <taxon>Lachnospirales</taxon>
        <taxon>Lachnospiraceae</taxon>
        <taxon>Herbinix</taxon>
    </lineage>
</organism>
<dbReference type="GO" id="GO:0009245">
    <property type="term" value="P:lipid A biosynthetic process"/>
    <property type="evidence" value="ECO:0007669"/>
    <property type="project" value="TreeGrafter"/>
</dbReference>
<evidence type="ECO:0000259" key="4">
    <source>
        <dbReference type="Pfam" id="PF00149"/>
    </source>
</evidence>
<dbReference type="GO" id="GO:0046872">
    <property type="term" value="F:metal ion binding"/>
    <property type="evidence" value="ECO:0007669"/>
    <property type="project" value="UniProtKB-KW"/>
</dbReference>
<dbReference type="GO" id="GO:0016020">
    <property type="term" value="C:membrane"/>
    <property type="evidence" value="ECO:0007669"/>
    <property type="project" value="GOC"/>
</dbReference>
<protein>
    <recommendedName>
        <fullName evidence="4">Calcineurin-like phosphoesterase domain-containing protein</fullName>
    </recommendedName>
</protein>
<dbReference type="CDD" id="cd07385">
    <property type="entry name" value="MPP_YkuE_C"/>
    <property type="match status" value="1"/>
</dbReference>
<evidence type="ECO:0000256" key="3">
    <source>
        <dbReference type="SAM" id="Phobius"/>
    </source>
</evidence>
<dbReference type="Gene3D" id="3.60.21.10">
    <property type="match status" value="1"/>
</dbReference>
<proteinExistence type="predicted"/>
<dbReference type="OrthoDB" id="9780884at2"/>
<gene>
    <name evidence="5" type="ORF">SD1D_0675</name>
</gene>
<dbReference type="PANTHER" id="PTHR31302">
    <property type="entry name" value="TRANSMEMBRANE PROTEIN WITH METALLOPHOSPHOESTERASE DOMAIN-RELATED"/>
    <property type="match status" value="1"/>
</dbReference>
<dbReference type="Pfam" id="PF00149">
    <property type="entry name" value="Metallophos"/>
    <property type="match status" value="1"/>
</dbReference>
<keyword evidence="3" id="KW-1133">Transmembrane helix</keyword>
<feature type="transmembrane region" description="Helical" evidence="3">
    <location>
        <begin position="12"/>
        <end position="30"/>
    </location>
</feature>
<dbReference type="GO" id="GO:0008758">
    <property type="term" value="F:UDP-2,3-diacylglucosamine hydrolase activity"/>
    <property type="evidence" value="ECO:0007669"/>
    <property type="project" value="TreeGrafter"/>
</dbReference>
<reference evidence="6" key="1">
    <citation type="submission" date="2015-09" db="EMBL/GenBank/DDBJ databases">
        <authorList>
            <person name="Wibberg D."/>
        </authorList>
    </citation>
    <scope>NUCLEOTIDE SEQUENCE [LARGE SCALE GENOMIC DNA]</scope>
    <source>
        <strain evidence="6">SD1D</strain>
    </source>
</reference>
<dbReference type="InterPro" id="IPR004843">
    <property type="entry name" value="Calcineurin-like_PHP"/>
</dbReference>
<evidence type="ECO:0000313" key="6">
    <source>
        <dbReference type="Proteomes" id="UP000196053"/>
    </source>
</evidence>
<sequence length="292" mass="32831">MNKSDTIKKRIVIRVLALVCLIVLLIWIYWGNNSIEVSQLRIEDKLIPESLNGFTIVHISDLHNKEFGKQQENLLKKIKEAKPDLIAITGDIIDSRSTDIKKALDLIEGAIKVAPIYFVTGNHEAWAEEYKDLKKHLEQTGVIILDDNMVNILEGNTAIQLIGLADPDFTVKSDLLNEVKAMVNTKLQNMVSTEASYRILLSHRPELIDVYEKNSINLVLSGHAHGGQFRIPFIGGLIAPDQGFFPKYTEGLYRVGETKLIVSRGLGNSIIPFRINNRPELVVITLTNIKEK</sequence>